<keyword evidence="1" id="KW-1133">Transmembrane helix</keyword>
<feature type="transmembrane region" description="Helical" evidence="1">
    <location>
        <begin position="143"/>
        <end position="163"/>
    </location>
</feature>
<evidence type="ECO:0000256" key="1">
    <source>
        <dbReference type="SAM" id="Phobius"/>
    </source>
</evidence>
<dbReference type="EMBL" id="UOGC01000049">
    <property type="protein sequence ID" value="VAX17275.1"/>
    <property type="molecule type" value="Genomic_DNA"/>
</dbReference>
<organism evidence="2">
    <name type="scientific">hydrothermal vent metagenome</name>
    <dbReference type="NCBI Taxonomy" id="652676"/>
    <lineage>
        <taxon>unclassified sequences</taxon>
        <taxon>metagenomes</taxon>
        <taxon>ecological metagenomes</taxon>
    </lineage>
</organism>
<feature type="transmembrane region" description="Helical" evidence="1">
    <location>
        <begin position="70"/>
        <end position="93"/>
    </location>
</feature>
<feature type="transmembrane region" description="Helical" evidence="1">
    <location>
        <begin position="40"/>
        <end position="58"/>
    </location>
</feature>
<keyword evidence="1" id="KW-0812">Transmembrane</keyword>
<name>A0A3B1CEV0_9ZZZZ</name>
<proteinExistence type="predicted"/>
<dbReference type="AlphaFoldDB" id="A0A3B1CEV0"/>
<accession>A0A3B1CEV0</accession>
<keyword evidence="1" id="KW-0472">Membrane</keyword>
<evidence type="ECO:0000313" key="2">
    <source>
        <dbReference type="EMBL" id="VAX17275.1"/>
    </source>
</evidence>
<feature type="transmembrane region" description="Helical" evidence="1">
    <location>
        <begin position="12"/>
        <end position="34"/>
    </location>
</feature>
<feature type="transmembrane region" description="Helical" evidence="1">
    <location>
        <begin position="208"/>
        <end position="231"/>
    </location>
</feature>
<feature type="transmembrane region" description="Helical" evidence="1">
    <location>
        <begin position="175"/>
        <end position="196"/>
    </location>
</feature>
<gene>
    <name evidence="2" type="ORF">MNBD_NITROSPINAE01-1795</name>
</gene>
<feature type="transmembrane region" description="Helical" evidence="1">
    <location>
        <begin position="119"/>
        <end position="136"/>
    </location>
</feature>
<reference evidence="2" key="1">
    <citation type="submission" date="2018-06" db="EMBL/GenBank/DDBJ databases">
        <authorList>
            <person name="Zhirakovskaya E."/>
        </authorList>
    </citation>
    <scope>NUCLEOTIDE SEQUENCE</scope>
</reference>
<protein>
    <submittedName>
        <fullName evidence="2">Uncharacterized protein</fullName>
    </submittedName>
</protein>
<sequence>MGEKRKLKNLPHFSLTIRYCVAYVFAAIPVGLLISYFLPGAFSPFILSAFVFPVFFYFTRSEKYSDTFRLMAWAVVVQFAIVAFISFIGQGIVTEWLYDVRHHVVAGPEVSVMRNLPEALFFSVAGLAFTAVLSFISGGALAVLLGVMAVNCTAVIAGSAGSFQSGLLSVLPWDVAEFTAHFFVAMGAASLFYMNLEHRPLTFSGPVKMLVLGASFAILGLFLEISLFTAWNEAGKAALVLK</sequence>